<dbReference type="Gene3D" id="1.20.120.1630">
    <property type="match status" value="1"/>
</dbReference>
<dbReference type="PANTHER" id="PTHR12714:SF9">
    <property type="entry name" value="PROTEIN-S-ISOPRENYLCYSTEINE O-METHYLTRANSFERASE"/>
    <property type="match status" value="1"/>
</dbReference>
<evidence type="ECO:0000256" key="2">
    <source>
        <dbReference type="ARBA" id="ARBA00009140"/>
    </source>
</evidence>
<dbReference type="InterPro" id="IPR007269">
    <property type="entry name" value="ICMT_MeTrfase"/>
</dbReference>
<keyword evidence="5" id="KW-0808">Transferase</keyword>
<accession>A0A8D6ZSP5</accession>
<dbReference type="PROSITE" id="PS51564">
    <property type="entry name" value="SAM_ICMT"/>
    <property type="match status" value="1"/>
</dbReference>
<gene>
    <name evidence="11" type="ORF">GSMUA_238480.1</name>
</gene>
<evidence type="ECO:0000256" key="9">
    <source>
        <dbReference type="ARBA" id="ARBA00023136"/>
    </source>
</evidence>
<evidence type="ECO:0000256" key="10">
    <source>
        <dbReference type="RuleBase" id="RU362022"/>
    </source>
</evidence>
<evidence type="ECO:0000256" key="1">
    <source>
        <dbReference type="ARBA" id="ARBA00004141"/>
    </source>
</evidence>
<keyword evidence="6 10" id="KW-0949">S-adenosyl-L-methionine</keyword>
<keyword evidence="4 10" id="KW-0489">Methyltransferase</keyword>
<dbReference type="GO" id="GO:0005789">
    <property type="term" value="C:endoplasmic reticulum membrane"/>
    <property type="evidence" value="ECO:0007669"/>
    <property type="project" value="UniProtKB-SubCell"/>
</dbReference>
<name>A0A8D6ZSP5_MUSAM</name>
<keyword evidence="9 10" id="KW-0472">Membrane</keyword>
<comment type="caution">
    <text evidence="10">Lacks conserved residue(s) required for the propagation of feature annotation.</text>
</comment>
<proteinExistence type="inferred from homology"/>
<dbReference type="EMBL" id="HG996474">
    <property type="protein sequence ID" value="CAG1835879.1"/>
    <property type="molecule type" value="Genomic_DNA"/>
</dbReference>
<organism evidence="11">
    <name type="scientific">Musa acuminata subsp. malaccensis</name>
    <name type="common">Wild banana</name>
    <name type="synonym">Musa malaccensis</name>
    <dbReference type="NCBI Taxonomy" id="214687"/>
    <lineage>
        <taxon>Eukaryota</taxon>
        <taxon>Viridiplantae</taxon>
        <taxon>Streptophyta</taxon>
        <taxon>Embryophyta</taxon>
        <taxon>Tracheophyta</taxon>
        <taxon>Spermatophyta</taxon>
        <taxon>Magnoliopsida</taxon>
        <taxon>Liliopsida</taxon>
        <taxon>Zingiberales</taxon>
        <taxon>Musaceae</taxon>
        <taxon>Musa</taxon>
    </lineage>
</organism>
<dbReference type="PANTHER" id="PTHR12714">
    <property type="entry name" value="PROTEIN-S ISOPRENYLCYSTEINE O-METHYLTRANSFERASE"/>
    <property type="match status" value="1"/>
</dbReference>
<dbReference type="GO" id="GO:0004671">
    <property type="term" value="F:protein C-terminal S-isoprenylcysteine carboxyl O-methyltransferase activity"/>
    <property type="evidence" value="ECO:0007669"/>
    <property type="project" value="UniProtKB-EC"/>
</dbReference>
<evidence type="ECO:0000256" key="3">
    <source>
        <dbReference type="ARBA" id="ARBA00012151"/>
    </source>
</evidence>
<feature type="transmembrane region" description="Helical" evidence="10">
    <location>
        <begin position="175"/>
        <end position="203"/>
    </location>
</feature>
<protein>
    <recommendedName>
        <fullName evidence="3 10">Protein-S-isoprenylcysteine O-methyltransferase</fullName>
        <ecNumber evidence="3 10">2.1.1.100</ecNumber>
    </recommendedName>
</protein>
<comment type="catalytic activity">
    <reaction evidence="10">
        <text>[protein]-C-terminal S-[(2E,6E)-farnesyl]-L-cysteine + S-adenosyl-L-methionine = [protein]-C-terminal S-[(2E,6E)-farnesyl]-L-cysteine methyl ester + S-adenosyl-L-homocysteine</text>
        <dbReference type="Rhea" id="RHEA:21672"/>
        <dbReference type="Rhea" id="RHEA-COMP:12125"/>
        <dbReference type="Rhea" id="RHEA-COMP:12126"/>
        <dbReference type="ChEBI" id="CHEBI:57856"/>
        <dbReference type="ChEBI" id="CHEBI:59789"/>
        <dbReference type="ChEBI" id="CHEBI:90510"/>
        <dbReference type="ChEBI" id="CHEBI:90511"/>
        <dbReference type="EC" id="2.1.1.100"/>
    </reaction>
</comment>
<dbReference type="InterPro" id="IPR025770">
    <property type="entry name" value="PPMT_MeTrfase"/>
</dbReference>
<sequence>MRSPISPGRAAESNPNPGILLLRLGGGIPALLRLLQGEMAEAAMAYTASRQLPQFIFAVAFFHSSEYALAVFYHGRSNVTFSSLLISKQYVVAMVCALLEYAIEILLFPRLKEYWWVSNIGLVMILIGELIRKAAVITAGQSFTHLIRKYHDDHHELITHGIYSRFVRHPGYTGFFIWATGTQIMLCNPVCIIAFIVVVWRFFSTRIPYEEFFLRQFFGFQYVEYAKRVPSGLPFIR</sequence>
<evidence type="ECO:0000256" key="5">
    <source>
        <dbReference type="ARBA" id="ARBA00022679"/>
    </source>
</evidence>
<keyword evidence="7 10" id="KW-0812">Transmembrane</keyword>
<feature type="transmembrane region" description="Helical" evidence="10">
    <location>
        <begin position="114"/>
        <end position="131"/>
    </location>
</feature>
<evidence type="ECO:0000256" key="6">
    <source>
        <dbReference type="ARBA" id="ARBA00022691"/>
    </source>
</evidence>
<comment type="subcellular location">
    <subcellularLocation>
        <location evidence="10">Endoplasmic reticulum membrane</location>
        <topology evidence="10">Multi-pass membrane protein</topology>
    </subcellularLocation>
    <subcellularLocation>
        <location evidence="1">Membrane</location>
        <topology evidence="1">Multi-pass membrane protein</topology>
    </subcellularLocation>
</comment>
<dbReference type="Pfam" id="PF04140">
    <property type="entry name" value="ICMT"/>
    <property type="match status" value="1"/>
</dbReference>
<evidence type="ECO:0000256" key="4">
    <source>
        <dbReference type="ARBA" id="ARBA00022603"/>
    </source>
</evidence>
<evidence type="ECO:0000256" key="8">
    <source>
        <dbReference type="ARBA" id="ARBA00022989"/>
    </source>
</evidence>
<comment type="similarity">
    <text evidence="2 10">Belongs to the class VI-like SAM-binding methyltransferase superfamily. Isoprenylcysteine carboxyl methyltransferase family.</text>
</comment>
<evidence type="ECO:0000256" key="7">
    <source>
        <dbReference type="ARBA" id="ARBA00022692"/>
    </source>
</evidence>
<dbReference type="AlphaFoldDB" id="A0A8D6ZSP5"/>
<keyword evidence="10" id="KW-0256">Endoplasmic reticulum</keyword>
<dbReference type="EC" id="2.1.1.100" evidence="3 10"/>
<reference evidence="11" key="1">
    <citation type="submission" date="2021-03" db="EMBL/GenBank/DDBJ databases">
        <authorList>
            <consortium name="Genoscope - CEA"/>
            <person name="William W."/>
        </authorList>
    </citation>
    <scope>NUCLEOTIDE SEQUENCE</scope>
    <source>
        <strain evidence="11">Doubled-haploid Pahang</strain>
    </source>
</reference>
<feature type="transmembrane region" description="Helical" evidence="10">
    <location>
        <begin position="90"/>
        <end position="108"/>
    </location>
</feature>
<comment type="cofactor">
    <cofactor evidence="10">
        <name>Zn(2+)</name>
        <dbReference type="ChEBI" id="CHEBI:29105"/>
    </cofactor>
    <text evidence="10">Divalent metal cations. Probably Zn(2+).</text>
</comment>
<dbReference type="GO" id="GO:0032259">
    <property type="term" value="P:methylation"/>
    <property type="evidence" value="ECO:0007669"/>
    <property type="project" value="UniProtKB-KW"/>
</dbReference>
<evidence type="ECO:0000313" key="11">
    <source>
        <dbReference type="EMBL" id="CAG1835879.1"/>
    </source>
</evidence>
<keyword evidence="8 10" id="KW-1133">Transmembrane helix</keyword>